<keyword evidence="1" id="KW-0378">Hydrolase</keyword>
<protein>
    <submittedName>
        <fullName evidence="1">PhoI-related type II restriction endonuclease</fullName>
    </submittedName>
</protein>
<evidence type="ECO:0000313" key="1">
    <source>
        <dbReference type="EMBL" id="AHF80410.1"/>
    </source>
</evidence>
<dbReference type="GO" id="GO:0004519">
    <property type="term" value="F:endonuclease activity"/>
    <property type="evidence" value="ECO:0007669"/>
    <property type="project" value="UniProtKB-KW"/>
</dbReference>
<dbReference type="KEGG" id="ths:TES1_1026"/>
<name>W0I7G9_9EURY</name>
<dbReference type="OrthoDB" id="98457at2157"/>
<dbReference type="Proteomes" id="UP000019027">
    <property type="component" value="Chromosome"/>
</dbReference>
<reference evidence="1 2" key="1">
    <citation type="journal article" date="2014" name="Int. J. Syst. Evol. Microbiol.">
        <title>Thermococcus paralvinellae sp. nov. and Thermococcus cleftensis sp. nov. of hyperthermophilic heterotrophs from deep-sea hydrothermal vents.</title>
        <authorList>
            <person name="Hensley S.A."/>
            <person name="Jung J.H."/>
            <person name="Park C.S."/>
            <person name="Holden J.F."/>
        </authorList>
    </citation>
    <scope>NUCLEOTIDE SEQUENCE [LARGE SCALE GENOMIC DNA]</scope>
    <source>
        <strain evidence="1 2">ES1</strain>
    </source>
</reference>
<dbReference type="AlphaFoldDB" id="W0I7G9"/>
<evidence type="ECO:0000313" key="2">
    <source>
        <dbReference type="Proteomes" id="UP000019027"/>
    </source>
</evidence>
<proteinExistence type="predicted"/>
<accession>W0I7G9</accession>
<sequence>MSWEELGSYELESFQVFFPASLEIQEELLKAGFKVPYDKEKGIATPIPVVVAFKTARKLRKDKLLKSRKIKENGNFAEISPEKALLRVLINEKGFLKLEFKVETYHLEDLGFVRVPPRIWSTWASFSLSTNIFENISEKLEGFVNERPKGMYFASKSNGKEIEVYSYKGRKAKNLGIPVFGYNLSLESFELVKEYLNEKAEQNRVNNEVLPYLKLGLKKRKETKAGLKVGIVWREGKAERITLRLSTTYPKIKIAGLYGELEGKSRGELSKEKEHFVIVHSNDFYWALLNTKNAFGF</sequence>
<dbReference type="HOGENOM" id="CLU_961785_0_0_2"/>
<keyword evidence="2" id="KW-1185">Reference proteome</keyword>
<dbReference type="EMBL" id="CP006965">
    <property type="protein sequence ID" value="AHF80410.1"/>
    <property type="molecule type" value="Genomic_DNA"/>
</dbReference>
<organism evidence="1 2">
    <name type="scientific">Thermococcus paralvinellae</name>
    <dbReference type="NCBI Taxonomy" id="582419"/>
    <lineage>
        <taxon>Archaea</taxon>
        <taxon>Methanobacteriati</taxon>
        <taxon>Methanobacteriota</taxon>
        <taxon>Thermococci</taxon>
        <taxon>Thermococcales</taxon>
        <taxon>Thermococcaceae</taxon>
        <taxon>Thermococcus</taxon>
    </lineage>
</organism>
<keyword evidence="1" id="KW-0540">Nuclease</keyword>
<dbReference type="STRING" id="582419.TES1_1026"/>
<keyword evidence="1" id="KW-0255">Endonuclease</keyword>
<gene>
    <name evidence="1" type="ORF">TES1_1026</name>
</gene>